<feature type="domain" description="Asparaginase/glutaminase C-terminal" evidence="11">
    <location>
        <begin position="251"/>
        <end position="365"/>
    </location>
</feature>
<feature type="binding site" evidence="6">
    <location>
        <position position="94"/>
    </location>
    <ligand>
        <name>substrate</name>
    </ligand>
</feature>
<dbReference type="PROSITE" id="PS00144">
    <property type="entry name" value="ASN_GLN_ASE_1"/>
    <property type="match status" value="1"/>
</dbReference>
<evidence type="ECO:0000313" key="12">
    <source>
        <dbReference type="EMBL" id="EGV66634.1"/>
    </source>
</evidence>
<evidence type="ECO:0000256" key="5">
    <source>
        <dbReference type="PIRSR" id="PIRSR001220-1"/>
    </source>
</evidence>
<dbReference type="InterPro" id="IPR004550">
    <property type="entry name" value="AsnASE_II"/>
</dbReference>
<dbReference type="SUPFAM" id="SSF53774">
    <property type="entry name" value="Glutaminase/Asparaginase"/>
    <property type="match status" value="1"/>
</dbReference>
<dbReference type="InterPro" id="IPR006034">
    <property type="entry name" value="Asparaginase/glutaminase-like"/>
</dbReference>
<reference evidence="12 13" key="1">
    <citation type="journal article" date="2011" name="Proc. Natl. Acad. Sci. U.S.A.">
        <title>Comparative genomics of xylose-fermenting fungi for enhanced biofuel production.</title>
        <authorList>
            <person name="Wohlbach D.J."/>
            <person name="Kuo A."/>
            <person name="Sato T.K."/>
            <person name="Potts K.M."/>
            <person name="Salamov A.A."/>
            <person name="LaButti K.M."/>
            <person name="Sun H."/>
            <person name="Clum A."/>
            <person name="Pangilinan J.L."/>
            <person name="Lindquist E.A."/>
            <person name="Lucas S."/>
            <person name="Lapidus A."/>
            <person name="Jin M."/>
            <person name="Gunawan C."/>
            <person name="Balan V."/>
            <person name="Dale B.E."/>
            <person name="Jeffries T.W."/>
            <person name="Zinkel R."/>
            <person name="Barry K.W."/>
            <person name="Grigoriev I.V."/>
            <person name="Gasch A.P."/>
        </authorList>
    </citation>
    <scope>NUCLEOTIDE SEQUENCE [LARGE SCALE GENOMIC DNA]</scope>
    <source>
        <strain evidence="13">ATCC 10573 / BCRC 21748 / CBS 615 / JCM 9827 / NBRC 10315 / NRRL Y-1498 / VKM Y-70</strain>
    </source>
</reference>
<feature type="binding site" evidence="6">
    <location>
        <begin position="125"/>
        <end position="126"/>
    </location>
    <ligand>
        <name>substrate</name>
    </ligand>
</feature>
<dbReference type="GO" id="GO:0006530">
    <property type="term" value="P:L-asparagine catabolic process"/>
    <property type="evidence" value="ECO:0007669"/>
    <property type="project" value="UniProtKB-ARBA"/>
</dbReference>
<dbReference type="EMBL" id="GL996510">
    <property type="protein sequence ID" value="EGV66634.1"/>
    <property type="molecule type" value="Genomic_DNA"/>
</dbReference>
<evidence type="ECO:0000256" key="7">
    <source>
        <dbReference type="PROSITE-ProRule" id="PRU10099"/>
    </source>
</evidence>
<evidence type="ECO:0000259" key="11">
    <source>
        <dbReference type="Pfam" id="PF17763"/>
    </source>
</evidence>
<dbReference type="InterPro" id="IPR020827">
    <property type="entry name" value="Asparaginase/glutaminase_AS1"/>
</dbReference>
<dbReference type="Gene3D" id="3.40.50.1170">
    <property type="entry name" value="L-asparaginase, N-terminal domain"/>
    <property type="match status" value="1"/>
</dbReference>
<evidence type="ECO:0000256" key="6">
    <source>
        <dbReference type="PIRSR" id="PIRSR001220-2"/>
    </source>
</evidence>
<dbReference type="PROSITE" id="PS00917">
    <property type="entry name" value="ASN_GLN_ASE_2"/>
    <property type="match status" value="1"/>
</dbReference>
<evidence type="ECO:0000256" key="4">
    <source>
        <dbReference type="ARBA" id="ARBA00049366"/>
    </source>
</evidence>
<dbReference type="EC" id="3.5.1.1" evidence="2"/>
<dbReference type="Pfam" id="PF17763">
    <property type="entry name" value="Asparaginase_C"/>
    <property type="match status" value="1"/>
</dbReference>
<feature type="active site" description="O-isoaspartyl threonine intermediate" evidence="5">
    <location>
        <position position="48"/>
    </location>
</feature>
<dbReference type="eggNOG" id="KOG0503">
    <property type="taxonomic scope" value="Eukaryota"/>
</dbReference>
<evidence type="ECO:0000256" key="1">
    <source>
        <dbReference type="ARBA" id="ARBA00010518"/>
    </source>
</evidence>
<dbReference type="STRING" id="590646.G3AWW2"/>
<dbReference type="InterPro" id="IPR027473">
    <property type="entry name" value="L-asparaginase_C"/>
</dbReference>
<dbReference type="InterPro" id="IPR040919">
    <property type="entry name" value="Asparaginase_C"/>
</dbReference>
<dbReference type="Pfam" id="PF00710">
    <property type="entry name" value="Asparaginase"/>
    <property type="match status" value="1"/>
</dbReference>
<dbReference type="PIRSF" id="PIRSF500176">
    <property type="entry name" value="L_ASNase"/>
    <property type="match status" value="1"/>
</dbReference>
<dbReference type="PANTHER" id="PTHR11707">
    <property type="entry name" value="L-ASPARAGINASE"/>
    <property type="match status" value="1"/>
</dbReference>
<evidence type="ECO:0000256" key="3">
    <source>
        <dbReference type="ARBA" id="ARBA00022801"/>
    </source>
</evidence>
<comment type="catalytic activity">
    <reaction evidence="4">
        <text>L-asparagine + H2O = L-aspartate + NH4(+)</text>
        <dbReference type="Rhea" id="RHEA:21016"/>
        <dbReference type="ChEBI" id="CHEBI:15377"/>
        <dbReference type="ChEBI" id="CHEBI:28938"/>
        <dbReference type="ChEBI" id="CHEBI:29991"/>
        <dbReference type="ChEBI" id="CHEBI:58048"/>
        <dbReference type="EC" id="3.5.1.1"/>
    </reaction>
</comment>
<proteinExistence type="inferred from homology"/>
<evidence type="ECO:0000256" key="8">
    <source>
        <dbReference type="PROSITE-ProRule" id="PRU10100"/>
    </source>
</evidence>
<comment type="similarity">
    <text evidence="1 9">Belongs to the asparaginase 1 family.</text>
</comment>
<dbReference type="InterPro" id="IPR037152">
    <property type="entry name" value="L-asparaginase_N_sf"/>
</dbReference>
<dbReference type="InterPro" id="IPR036152">
    <property type="entry name" value="Asp/glu_Ase-like_sf"/>
</dbReference>
<evidence type="ECO:0000256" key="2">
    <source>
        <dbReference type="ARBA" id="ARBA00012920"/>
    </source>
</evidence>
<dbReference type="PRINTS" id="PR00139">
    <property type="entry name" value="ASNGLNASE"/>
</dbReference>
<keyword evidence="3" id="KW-0378">Hydrolase</keyword>
<gene>
    <name evidence="12" type="ORF">CANTEDRAFT_117745</name>
</gene>
<name>G3AWW2_CANTC</name>
<dbReference type="SMART" id="SM00870">
    <property type="entry name" value="Asparaginase"/>
    <property type="match status" value="1"/>
</dbReference>
<organism evidence="13">
    <name type="scientific">Candida tenuis (strain ATCC 10573 / BCRC 21748 / CBS 615 / JCM 9827 / NBRC 10315 / NRRL Y-1498 / VKM Y-70)</name>
    <name type="common">Yeast</name>
    <name type="synonym">Yamadazyma tenuis</name>
    <dbReference type="NCBI Taxonomy" id="590646"/>
    <lineage>
        <taxon>Eukaryota</taxon>
        <taxon>Fungi</taxon>
        <taxon>Dikarya</taxon>
        <taxon>Ascomycota</taxon>
        <taxon>Saccharomycotina</taxon>
        <taxon>Pichiomycetes</taxon>
        <taxon>Debaryomycetaceae</taxon>
        <taxon>Yamadazyma</taxon>
    </lineage>
</organism>
<evidence type="ECO:0000256" key="9">
    <source>
        <dbReference type="RuleBase" id="RU004456"/>
    </source>
</evidence>
<evidence type="ECO:0000313" key="13">
    <source>
        <dbReference type="Proteomes" id="UP000000707"/>
    </source>
</evidence>
<dbReference type="Gene3D" id="3.40.50.40">
    <property type="match status" value="1"/>
</dbReference>
<sequence length="372" mass="40870">MSDIEVDFHHDPNDIEHMQFDIRYRSSSINSSSGQTLPKIKILGTGGTIASKGTSAHQTAGYKVDLTIEEMVQSIPDLGSTCELSYEQILNVDSKEIGAKELQVIYNAVVDNIEEYDGLVITHGTDTMEETAFFLQFTIKTSKPVVMCGSMRPSTAISSDGPMNLYQAVVIASHPESRDRGILVAFNDRVISGYFLKKSNANSLDTFNAIGQGYLGNFVNNQIYYYFPPSKPMGVSYLPIPPGFDFQFPEVTVLFGHQGFNDDLLPLLFDSIKIKGLVLATMGAGSMKDTTNKVVFELSNKFKVPVIYSKRSMDGMVTVGSLPKFEGSPCNNLIASGSLSPQKSRILLQLCLINNFSVDTIKSYFKKVYGGS</sequence>
<accession>G3AWW2</accession>
<keyword evidence="13" id="KW-1185">Reference proteome</keyword>
<dbReference type="PROSITE" id="PS51732">
    <property type="entry name" value="ASN_GLN_ASE_3"/>
    <property type="match status" value="1"/>
</dbReference>
<dbReference type="AlphaFoldDB" id="G3AWW2"/>
<dbReference type="HOGENOM" id="CLU_019134_1_1_1"/>
<dbReference type="Proteomes" id="UP000000707">
    <property type="component" value="Unassembled WGS sequence"/>
</dbReference>
<dbReference type="NCBIfam" id="TIGR00520">
    <property type="entry name" value="asnASE_II"/>
    <property type="match status" value="1"/>
</dbReference>
<dbReference type="OrthoDB" id="542841at2759"/>
<evidence type="ECO:0000259" key="10">
    <source>
        <dbReference type="Pfam" id="PF00710"/>
    </source>
</evidence>
<feature type="active site" evidence="7">
    <location>
        <position position="48"/>
    </location>
</feature>
<dbReference type="InterPro" id="IPR027474">
    <property type="entry name" value="L-asparaginase_N"/>
</dbReference>
<dbReference type="PIRSF" id="PIRSF001220">
    <property type="entry name" value="L-ASNase_gatD"/>
    <property type="match status" value="1"/>
</dbReference>
<feature type="active site" evidence="8">
    <location>
        <position position="125"/>
    </location>
</feature>
<dbReference type="FunFam" id="3.40.50.1170:FF:000001">
    <property type="entry name" value="L-asparaginase 2"/>
    <property type="match status" value="1"/>
</dbReference>
<protein>
    <recommendedName>
        <fullName evidence="2">asparaginase</fullName>
        <ecNumber evidence="2">3.5.1.1</ecNumber>
    </recommendedName>
</protein>
<dbReference type="InterPro" id="IPR027475">
    <property type="entry name" value="Asparaginase/glutaminase_AS2"/>
</dbReference>
<dbReference type="CDD" id="cd08964">
    <property type="entry name" value="L-asparaginase_II"/>
    <property type="match status" value="1"/>
</dbReference>
<feature type="domain" description="L-asparaginase N-terminal" evidence="10">
    <location>
        <begin position="39"/>
        <end position="228"/>
    </location>
</feature>
<dbReference type="GO" id="GO:0004067">
    <property type="term" value="F:asparaginase activity"/>
    <property type="evidence" value="ECO:0007669"/>
    <property type="project" value="UniProtKB-UniRule"/>
</dbReference>
<dbReference type="PANTHER" id="PTHR11707:SF28">
    <property type="entry name" value="60 KDA LYSOPHOSPHOLIPASE"/>
    <property type="match status" value="1"/>
</dbReference>